<feature type="region of interest" description="Disordered" evidence="1">
    <location>
        <begin position="202"/>
        <end position="242"/>
    </location>
</feature>
<dbReference type="Proteomes" id="UP001289374">
    <property type="component" value="Unassembled WGS sequence"/>
</dbReference>
<protein>
    <submittedName>
        <fullName evidence="2">Uncharacterized protein</fullName>
    </submittedName>
</protein>
<organism evidence="2 3">
    <name type="scientific">Sesamum angolense</name>
    <dbReference type="NCBI Taxonomy" id="2727404"/>
    <lineage>
        <taxon>Eukaryota</taxon>
        <taxon>Viridiplantae</taxon>
        <taxon>Streptophyta</taxon>
        <taxon>Embryophyta</taxon>
        <taxon>Tracheophyta</taxon>
        <taxon>Spermatophyta</taxon>
        <taxon>Magnoliopsida</taxon>
        <taxon>eudicotyledons</taxon>
        <taxon>Gunneridae</taxon>
        <taxon>Pentapetalae</taxon>
        <taxon>asterids</taxon>
        <taxon>lamiids</taxon>
        <taxon>Lamiales</taxon>
        <taxon>Pedaliaceae</taxon>
        <taxon>Sesamum</taxon>
    </lineage>
</organism>
<evidence type="ECO:0000313" key="2">
    <source>
        <dbReference type="EMBL" id="KAK4407896.1"/>
    </source>
</evidence>
<name>A0AAE1XAB7_9LAMI</name>
<gene>
    <name evidence="2" type="ORF">Sango_0370600</name>
</gene>
<keyword evidence="3" id="KW-1185">Reference proteome</keyword>
<dbReference type="EMBL" id="JACGWL010000002">
    <property type="protein sequence ID" value="KAK4407896.1"/>
    <property type="molecule type" value="Genomic_DNA"/>
</dbReference>
<sequence length="242" mass="27140">MEIMGTVERPMMEYSFLTADGTISSIAKPIVQANNFEIKPTIIQIIRSSVKFSSLPDEDPNKHLANFIKICDTFKFNGVSDMMLDLEFFHSHYVITPKIGFNPYLLVQTFYNGVTLANRATIDTAAGSTIMKKLPSEAFNICLISIHTPTLTIRDGVVTLNFYRVTINSKDHQDIINYKASPTREEKQSQIYALQIYHRSKHPIPKSRCTTPKPRSINSKSGSANGAIGKHSLRKRKGSTPT</sequence>
<proteinExistence type="predicted"/>
<dbReference type="AlphaFoldDB" id="A0AAE1XAB7"/>
<feature type="compositionally biased region" description="Basic residues" evidence="1">
    <location>
        <begin position="231"/>
        <end position="242"/>
    </location>
</feature>
<evidence type="ECO:0000313" key="3">
    <source>
        <dbReference type="Proteomes" id="UP001289374"/>
    </source>
</evidence>
<accession>A0AAE1XAB7</accession>
<evidence type="ECO:0000256" key="1">
    <source>
        <dbReference type="SAM" id="MobiDB-lite"/>
    </source>
</evidence>
<reference evidence="2" key="2">
    <citation type="journal article" date="2024" name="Plant">
        <title>Genomic evolution and insights into agronomic trait innovations of Sesamum species.</title>
        <authorList>
            <person name="Miao H."/>
            <person name="Wang L."/>
            <person name="Qu L."/>
            <person name="Liu H."/>
            <person name="Sun Y."/>
            <person name="Le M."/>
            <person name="Wang Q."/>
            <person name="Wei S."/>
            <person name="Zheng Y."/>
            <person name="Lin W."/>
            <person name="Duan Y."/>
            <person name="Cao H."/>
            <person name="Xiong S."/>
            <person name="Wang X."/>
            <person name="Wei L."/>
            <person name="Li C."/>
            <person name="Ma Q."/>
            <person name="Ju M."/>
            <person name="Zhao R."/>
            <person name="Li G."/>
            <person name="Mu C."/>
            <person name="Tian Q."/>
            <person name="Mei H."/>
            <person name="Zhang T."/>
            <person name="Gao T."/>
            <person name="Zhang H."/>
        </authorList>
    </citation>
    <scope>NUCLEOTIDE SEQUENCE</scope>
    <source>
        <strain evidence="2">K16</strain>
    </source>
</reference>
<reference evidence="2" key="1">
    <citation type="submission" date="2020-06" db="EMBL/GenBank/DDBJ databases">
        <authorList>
            <person name="Li T."/>
            <person name="Hu X."/>
            <person name="Zhang T."/>
            <person name="Song X."/>
            <person name="Zhang H."/>
            <person name="Dai N."/>
            <person name="Sheng W."/>
            <person name="Hou X."/>
            <person name="Wei L."/>
        </authorList>
    </citation>
    <scope>NUCLEOTIDE SEQUENCE</scope>
    <source>
        <strain evidence="2">K16</strain>
        <tissue evidence="2">Leaf</tissue>
    </source>
</reference>
<comment type="caution">
    <text evidence="2">The sequence shown here is derived from an EMBL/GenBank/DDBJ whole genome shotgun (WGS) entry which is preliminary data.</text>
</comment>